<dbReference type="Proteomes" id="UP000663891">
    <property type="component" value="Unassembled WGS sequence"/>
</dbReference>
<organism evidence="11 19">
    <name type="scientific">Adineta steineri</name>
    <dbReference type="NCBI Taxonomy" id="433720"/>
    <lineage>
        <taxon>Eukaryota</taxon>
        <taxon>Metazoa</taxon>
        <taxon>Spiralia</taxon>
        <taxon>Gnathifera</taxon>
        <taxon>Rotifera</taxon>
        <taxon>Eurotatoria</taxon>
        <taxon>Bdelloidea</taxon>
        <taxon>Adinetida</taxon>
        <taxon>Adinetidae</taxon>
        <taxon>Adineta</taxon>
    </lineage>
</organism>
<dbReference type="AlphaFoldDB" id="A0A815CKG5"/>
<dbReference type="EMBL" id="CAJOBB010001547">
    <property type="protein sequence ID" value="CAF3872135.1"/>
    <property type="molecule type" value="Genomic_DNA"/>
</dbReference>
<feature type="repeat" description="Solcar" evidence="8">
    <location>
        <begin position="8"/>
        <end position="119"/>
    </location>
</feature>
<dbReference type="InterPro" id="IPR018108">
    <property type="entry name" value="MCP_transmembrane"/>
</dbReference>
<evidence type="ECO:0000313" key="10">
    <source>
        <dbReference type="EMBL" id="CAF1170208.1"/>
    </source>
</evidence>
<feature type="repeat" description="Solcar" evidence="8">
    <location>
        <begin position="228"/>
        <end position="316"/>
    </location>
</feature>
<dbReference type="InterPro" id="IPR050391">
    <property type="entry name" value="Mito_Metabolite_Transporter"/>
</dbReference>
<keyword evidence="7 8" id="KW-0472">Membrane</keyword>
<evidence type="ECO:0000256" key="1">
    <source>
        <dbReference type="ARBA" id="ARBA00004141"/>
    </source>
</evidence>
<evidence type="ECO:0000313" key="14">
    <source>
        <dbReference type="EMBL" id="CAF1651323.1"/>
    </source>
</evidence>
<name>A0A815CKG5_9BILA</name>
<comment type="subcellular location">
    <subcellularLocation>
        <location evidence="1">Membrane</location>
        <topology evidence="1">Multi-pass membrane protein</topology>
    </subcellularLocation>
</comment>
<proteinExistence type="inferred from homology"/>
<evidence type="ECO:0000313" key="11">
    <source>
        <dbReference type="EMBL" id="CAF1288772.1"/>
    </source>
</evidence>
<dbReference type="Proteomes" id="UP000663877">
    <property type="component" value="Unassembled WGS sequence"/>
</dbReference>
<evidence type="ECO:0000313" key="12">
    <source>
        <dbReference type="EMBL" id="CAF1391186.1"/>
    </source>
</evidence>
<evidence type="ECO:0000313" key="15">
    <source>
        <dbReference type="EMBL" id="CAF3537925.1"/>
    </source>
</evidence>
<dbReference type="Proteomes" id="UP000663860">
    <property type="component" value="Unassembled WGS sequence"/>
</dbReference>
<dbReference type="Proteomes" id="UP000663845">
    <property type="component" value="Unassembled WGS sequence"/>
</dbReference>
<dbReference type="SUPFAM" id="SSF103506">
    <property type="entry name" value="Mitochondrial carrier"/>
    <property type="match status" value="1"/>
</dbReference>
<evidence type="ECO:0000256" key="5">
    <source>
        <dbReference type="ARBA" id="ARBA00022737"/>
    </source>
</evidence>
<comment type="similarity">
    <text evidence="2 9">Belongs to the mitochondrial carrier (TC 2.A.29) family.</text>
</comment>
<keyword evidence="3 9" id="KW-0813">Transport</keyword>
<protein>
    <submittedName>
        <fullName evidence="11">Uncharacterized protein</fullName>
    </submittedName>
</protein>
<evidence type="ECO:0000256" key="7">
    <source>
        <dbReference type="ARBA" id="ARBA00023136"/>
    </source>
</evidence>
<keyword evidence="5" id="KW-0677">Repeat</keyword>
<dbReference type="Proteomes" id="UP000663881">
    <property type="component" value="Unassembled WGS sequence"/>
</dbReference>
<dbReference type="GO" id="GO:0016020">
    <property type="term" value="C:membrane"/>
    <property type="evidence" value="ECO:0007669"/>
    <property type="project" value="UniProtKB-SubCell"/>
</dbReference>
<dbReference type="EMBL" id="CAJNON010000848">
    <property type="protein sequence ID" value="CAF1391186.1"/>
    <property type="molecule type" value="Genomic_DNA"/>
</dbReference>
<dbReference type="Proteomes" id="UP000663832">
    <property type="component" value="Unassembled WGS sequence"/>
</dbReference>
<dbReference type="Gene3D" id="1.50.40.10">
    <property type="entry name" value="Mitochondrial carrier domain"/>
    <property type="match status" value="1"/>
</dbReference>
<reference evidence="11" key="1">
    <citation type="submission" date="2021-02" db="EMBL/GenBank/DDBJ databases">
        <authorList>
            <person name="Nowell W R."/>
        </authorList>
    </citation>
    <scope>NUCLEOTIDE SEQUENCE</scope>
</reference>
<dbReference type="Pfam" id="PF00153">
    <property type="entry name" value="Mito_carr"/>
    <property type="match status" value="3"/>
</dbReference>
<evidence type="ECO:0000313" key="17">
    <source>
        <dbReference type="EMBL" id="CAF3872135.1"/>
    </source>
</evidence>
<dbReference type="EMBL" id="CAJNOG010000540">
    <property type="protein sequence ID" value="CAF1288772.1"/>
    <property type="molecule type" value="Genomic_DNA"/>
</dbReference>
<evidence type="ECO:0000256" key="6">
    <source>
        <dbReference type="ARBA" id="ARBA00022989"/>
    </source>
</evidence>
<feature type="repeat" description="Solcar" evidence="8">
    <location>
        <begin position="130"/>
        <end position="219"/>
    </location>
</feature>
<keyword evidence="6" id="KW-1133">Transmembrane helix</keyword>
<sequence length="322" mass="35818">MSNTTGHEDLGAKLLAGGLSCMFISAVLNPMDVIKVVLQTQSQLKALDNHPHPVSDLFLHPSRSLYTHARYHGTWHAAKSIYYEEGYGRGLMKGITASMLREASYSSIRMGLYDSIKILLAPSGTSKNEFSYWQKLVAGAGSGALGSFIATPTDLVKIRFQSYSPRHKNPYKNTFHAFYSILKYENGIYGLYKGATPTVLRAAILTSMQLSTYDQSKRILLRSGYFQDNPITHVIASLISGLIATTAVNPADIIKTRIMSDNTTKDRLYKNPIDCAYKTMMKEGPQAFMKGWLPNYLRIGPHSLVSLLLTEFIRKLLGVDSF</sequence>
<dbReference type="EMBL" id="CAJNOM010003982">
    <property type="protein sequence ID" value="CAF1651323.1"/>
    <property type="molecule type" value="Genomic_DNA"/>
</dbReference>
<evidence type="ECO:0000313" key="19">
    <source>
        <dbReference type="Proteomes" id="UP000663845"/>
    </source>
</evidence>
<keyword evidence="4 8" id="KW-0812">Transmembrane</keyword>
<keyword evidence="18" id="KW-1185">Reference proteome</keyword>
<evidence type="ECO:0000256" key="8">
    <source>
        <dbReference type="PROSITE-ProRule" id="PRU00282"/>
    </source>
</evidence>
<evidence type="ECO:0000313" key="18">
    <source>
        <dbReference type="Proteomes" id="UP000663832"/>
    </source>
</evidence>
<evidence type="ECO:0000256" key="2">
    <source>
        <dbReference type="ARBA" id="ARBA00006375"/>
    </source>
</evidence>
<evidence type="ECO:0000313" key="16">
    <source>
        <dbReference type="EMBL" id="CAF3826328.1"/>
    </source>
</evidence>
<dbReference type="EMBL" id="CAJOAY010001314">
    <property type="protein sequence ID" value="CAF3826328.1"/>
    <property type="molecule type" value="Genomic_DNA"/>
</dbReference>
<evidence type="ECO:0000256" key="9">
    <source>
        <dbReference type="RuleBase" id="RU000488"/>
    </source>
</evidence>
<comment type="caution">
    <text evidence="11">The sequence shown here is derived from an EMBL/GenBank/DDBJ whole genome shotgun (WGS) entry which is preliminary data.</text>
</comment>
<dbReference type="OrthoDB" id="756301at2759"/>
<evidence type="ECO:0000256" key="3">
    <source>
        <dbReference type="ARBA" id="ARBA00022448"/>
    </source>
</evidence>
<accession>A0A815CKG5</accession>
<dbReference type="EMBL" id="CAJNOI010003618">
    <property type="protein sequence ID" value="CAF1524296.1"/>
    <property type="molecule type" value="Genomic_DNA"/>
</dbReference>
<evidence type="ECO:0000313" key="13">
    <source>
        <dbReference type="EMBL" id="CAF1524296.1"/>
    </source>
</evidence>
<dbReference type="EMBL" id="CAJOAZ010000115">
    <property type="protein sequence ID" value="CAF3537925.1"/>
    <property type="molecule type" value="Genomic_DNA"/>
</dbReference>
<dbReference type="EMBL" id="CAJNOE010000356">
    <property type="protein sequence ID" value="CAF1170208.1"/>
    <property type="molecule type" value="Genomic_DNA"/>
</dbReference>
<gene>
    <name evidence="13" type="ORF">BJG266_LOCUS44479</name>
    <name evidence="10" type="ORF">IZO911_LOCUS26852</name>
    <name evidence="11" type="ORF">JYZ213_LOCUS31653</name>
    <name evidence="17" type="ORF">KXQ929_LOCUS21270</name>
    <name evidence="16" type="ORF">OKA104_LOCUS20005</name>
    <name evidence="15" type="ORF">OXD698_LOCUS3283</name>
    <name evidence="14" type="ORF">QVE165_LOCUS61450</name>
    <name evidence="12" type="ORF">VCS650_LOCUS35958</name>
</gene>
<dbReference type="InterPro" id="IPR023395">
    <property type="entry name" value="MCP_dom_sf"/>
</dbReference>
<evidence type="ECO:0000256" key="4">
    <source>
        <dbReference type="ARBA" id="ARBA00022692"/>
    </source>
</evidence>
<dbReference type="PANTHER" id="PTHR45618">
    <property type="entry name" value="MITOCHONDRIAL DICARBOXYLATE CARRIER-RELATED"/>
    <property type="match status" value="1"/>
</dbReference>
<dbReference type="Proteomes" id="UP000663868">
    <property type="component" value="Unassembled WGS sequence"/>
</dbReference>
<dbReference type="PROSITE" id="PS50920">
    <property type="entry name" value="SOLCAR"/>
    <property type="match status" value="3"/>
</dbReference>
<dbReference type="Proteomes" id="UP000663844">
    <property type="component" value="Unassembled WGS sequence"/>
</dbReference>